<keyword evidence="2" id="KW-1185">Reference proteome</keyword>
<comment type="caution">
    <text evidence="1">The sequence shown here is derived from an EMBL/GenBank/DDBJ whole genome shotgun (WGS) entry which is preliminary data.</text>
</comment>
<name>A0A4Y2KIU2_ARAVE</name>
<proteinExistence type="predicted"/>
<feature type="non-terminal residue" evidence="1">
    <location>
        <position position="42"/>
    </location>
</feature>
<sequence>MLLGIVFAIFPPPQYEAADGQDTYGLNRRSRCPKFWGTKSVP</sequence>
<organism evidence="1 2">
    <name type="scientific">Araneus ventricosus</name>
    <name type="common">Orbweaver spider</name>
    <name type="synonym">Epeira ventricosa</name>
    <dbReference type="NCBI Taxonomy" id="182803"/>
    <lineage>
        <taxon>Eukaryota</taxon>
        <taxon>Metazoa</taxon>
        <taxon>Ecdysozoa</taxon>
        <taxon>Arthropoda</taxon>
        <taxon>Chelicerata</taxon>
        <taxon>Arachnida</taxon>
        <taxon>Araneae</taxon>
        <taxon>Araneomorphae</taxon>
        <taxon>Entelegynae</taxon>
        <taxon>Araneoidea</taxon>
        <taxon>Araneidae</taxon>
        <taxon>Araneus</taxon>
    </lineage>
</organism>
<dbReference type="EMBL" id="BGPR01004689">
    <property type="protein sequence ID" value="GBN02268.1"/>
    <property type="molecule type" value="Genomic_DNA"/>
</dbReference>
<reference evidence="1 2" key="1">
    <citation type="journal article" date="2019" name="Sci. Rep.">
        <title>Orb-weaving spider Araneus ventricosus genome elucidates the spidroin gene catalogue.</title>
        <authorList>
            <person name="Kono N."/>
            <person name="Nakamura H."/>
            <person name="Ohtoshi R."/>
            <person name="Moran D.A.P."/>
            <person name="Shinohara A."/>
            <person name="Yoshida Y."/>
            <person name="Fujiwara M."/>
            <person name="Mori M."/>
            <person name="Tomita M."/>
            <person name="Arakawa K."/>
        </authorList>
    </citation>
    <scope>NUCLEOTIDE SEQUENCE [LARGE SCALE GENOMIC DNA]</scope>
</reference>
<gene>
    <name evidence="1" type="ORF">AVEN_209046_1</name>
</gene>
<accession>A0A4Y2KIU2</accession>
<evidence type="ECO:0000313" key="1">
    <source>
        <dbReference type="EMBL" id="GBN02268.1"/>
    </source>
</evidence>
<dbReference type="Proteomes" id="UP000499080">
    <property type="component" value="Unassembled WGS sequence"/>
</dbReference>
<protein>
    <submittedName>
        <fullName evidence="1">Uncharacterized protein</fullName>
    </submittedName>
</protein>
<dbReference type="AlphaFoldDB" id="A0A4Y2KIU2"/>
<evidence type="ECO:0000313" key="2">
    <source>
        <dbReference type="Proteomes" id="UP000499080"/>
    </source>
</evidence>